<comment type="caution">
    <text evidence="2">The sequence shown here is derived from an EMBL/GenBank/DDBJ whole genome shotgun (WGS) entry which is preliminary data.</text>
</comment>
<reference evidence="2 3" key="1">
    <citation type="journal article" date="2019" name="Int. J. Syst. Evol. Microbiol.">
        <title>The Global Catalogue of Microorganisms (GCM) 10K type strain sequencing project: providing services to taxonomists for standard genome sequencing and annotation.</title>
        <authorList>
            <consortium name="The Broad Institute Genomics Platform"/>
            <consortium name="The Broad Institute Genome Sequencing Center for Infectious Disease"/>
            <person name="Wu L."/>
            <person name="Ma J."/>
        </authorList>
    </citation>
    <scope>NUCLEOTIDE SEQUENCE [LARGE SCALE GENOMIC DNA]</scope>
    <source>
        <strain evidence="2 3">JCM 12928</strain>
    </source>
</reference>
<evidence type="ECO:0000313" key="3">
    <source>
        <dbReference type="Proteomes" id="UP001501352"/>
    </source>
</evidence>
<gene>
    <name evidence="2" type="ORF">GCM10009422_10800</name>
</gene>
<name>A0ABN1GRK4_9CAUL</name>
<dbReference type="EMBL" id="BAAAGA010000002">
    <property type="protein sequence ID" value="GAA0617428.1"/>
    <property type="molecule type" value="Genomic_DNA"/>
</dbReference>
<dbReference type="Proteomes" id="UP001501352">
    <property type="component" value="Unassembled WGS sequence"/>
</dbReference>
<keyword evidence="1" id="KW-0472">Membrane</keyword>
<feature type="transmembrane region" description="Helical" evidence="1">
    <location>
        <begin position="30"/>
        <end position="48"/>
    </location>
</feature>
<protein>
    <submittedName>
        <fullName evidence="2">Uncharacterized protein</fullName>
    </submittedName>
</protein>
<keyword evidence="1" id="KW-0812">Transmembrane</keyword>
<keyword evidence="1" id="KW-1133">Transmembrane helix</keyword>
<proteinExistence type="predicted"/>
<feature type="transmembrane region" description="Helical" evidence="1">
    <location>
        <begin position="83"/>
        <end position="104"/>
    </location>
</feature>
<evidence type="ECO:0000256" key="1">
    <source>
        <dbReference type="SAM" id="Phobius"/>
    </source>
</evidence>
<sequence>MLMLVLRGSSLAVAVGTVIPIITGAMADPAFVIPDILLALLLVVGALLPDKGARILLTGANAYALGIFTVAAATQVVTVGAPSVMLVLAVVASALNMVLIALIARARKVS</sequence>
<organism evidence="2 3">
    <name type="scientific">Brevundimonas kwangchunensis</name>
    <dbReference type="NCBI Taxonomy" id="322163"/>
    <lineage>
        <taxon>Bacteria</taxon>
        <taxon>Pseudomonadati</taxon>
        <taxon>Pseudomonadota</taxon>
        <taxon>Alphaproteobacteria</taxon>
        <taxon>Caulobacterales</taxon>
        <taxon>Caulobacteraceae</taxon>
        <taxon>Brevundimonas</taxon>
    </lineage>
</organism>
<feature type="transmembrane region" description="Helical" evidence="1">
    <location>
        <begin position="55"/>
        <end position="77"/>
    </location>
</feature>
<keyword evidence="3" id="KW-1185">Reference proteome</keyword>
<evidence type="ECO:0000313" key="2">
    <source>
        <dbReference type="EMBL" id="GAA0617428.1"/>
    </source>
</evidence>
<accession>A0ABN1GRK4</accession>
<dbReference type="RefSeq" id="WP_343791474.1">
    <property type="nucleotide sequence ID" value="NZ_BAAAGA010000002.1"/>
</dbReference>